<dbReference type="PRINTS" id="PR00463">
    <property type="entry name" value="EP450I"/>
</dbReference>
<dbReference type="InterPro" id="IPR017972">
    <property type="entry name" value="Cyt_P450_CS"/>
</dbReference>
<dbReference type="Pfam" id="PF00067">
    <property type="entry name" value="p450"/>
    <property type="match status" value="2"/>
</dbReference>
<dbReference type="Gene3D" id="1.10.630.10">
    <property type="entry name" value="Cytochrome P450"/>
    <property type="match status" value="1"/>
</dbReference>
<keyword evidence="4 9" id="KW-0349">Heme</keyword>
<comment type="pathway">
    <text evidence="2">Secondary metabolite biosynthesis.</text>
</comment>
<dbReference type="PROSITE" id="PS00086">
    <property type="entry name" value="CYTOCHROME_P450"/>
    <property type="match status" value="1"/>
</dbReference>
<dbReference type="InterPro" id="IPR036396">
    <property type="entry name" value="Cyt_P450_sf"/>
</dbReference>
<evidence type="ECO:0000256" key="5">
    <source>
        <dbReference type="ARBA" id="ARBA00022723"/>
    </source>
</evidence>
<protein>
    <recommendedName>
        <fullName evidence="13">Cytochrome P450</fullName>
    </recommendedName>
</protein>
<dbReference type="EMBL" id="JAYKXP010000080">
    <property type="protein sequence ID" value="KAK7029626.1"/>
    <property type="molecule type" value="Genomic_DNA"/>
</dbReference>
<comment type="caution">
    <text evidence="11">The sequence shown here is derived from an EMBL/GenBank/DDBJ whole genome shotgun (WGS) entry which is preliminary data.</text>
</comment>
<dbReference type="SUPFAM" id="SSF48264">
    <property type="entry name" value="Cytochrome P450"/>
    <property type="match status" value="1"/>
</dbReference>
<evidence type="ECO:0000256" key="7">
    <source>
        <dbReference type="ARBA" id="ARBA00023004"/>
    </source>
</evidence>
<evidence type="ECO:0000256" key="2">
    <source>
        <dbReference type="ARBA" id="ARBA00005179"/>
    </source>
</evidence>
<dbReference type="CDD" id="cd11065">
    <property type="entry name" value="CYP64-like"/>
    <property type="match status" value="1"/>
</dbReference>
<dbReference type="GO" id="GO:0005506">
    <property type="term" value="F:iron ion binding"/>
    <property type="evidence" value="ECO:0007669"/>
    <property type="project" value="InterPro"/>
</dbReference>
<sequence>MTFGKWSKQYGPLVYFHVFGREFLVINSFKAALDLYEHRSAIYCTKPRMVMAGELTDKEQNHIVFSKYTPRLREWRKIVHTWMGKLTSTDYMNLQQLGAARLMEALLDEPDAFSNHFRTYTGGTLLNLTYGTSYASHNDPRLALADYSARLTSEAIRPGRWLCDSFPILAKIPAWFPGAYFKRWAAHAKEMSARIIREPFEEVKAAMIDGSAQPSWVASSLLDEQARMKEGVEARDIMISAGSLYSAGTDTVSSVCTFKRQKVTCTQSVAVLRTLLLMMIRHPEYQTKAQEELDRVIGDRLPILSDRDSLPFLDCIIKECLRICAPVPLMPHSLDKDDVYEGYLIPKNTMVIVNNWQILHDPSIYPDPEAFIPERHDPSQPTGVAMDPEEICFGLGRRSCIGSNYARSWLFLVISQILAVFEIKANKDEGIPPAKFDAGHIRYPSNFSCVLKPRNRARIDEVRTMVAMSKEN</sequence>
<evidence type="ECO:0000313" key="12">
    <source>
        <dbReference type="Proteomes" id="UP001383192"/>
    </source>
</evidence>
<dbReference type="InterPro" id="IPR002401">
    <property type="entry name" value="Cyt_P450_E_grp-I"/>
</dbReference>
<dbReference type="GO" id="GO:0016705">
    <property type="term" value="F:oxidoreductase activity, acting on paired donors, with incorporation or reduction of molecular oxygen"/>
    <property type="evidence" value="ECO:0007669"/>
    <property type="project" value="InterPro"/>
</dbReference>
<name>A0AAW0BTN8_9AGAR</name>
<feature type="binding site" description="axial binding residue" evidence="9">
    <location>
        <position position="400"/>
    </location>
    <ligand>
        <name>heme</name>
        <dbReference type="ChEBI" id="CHEBI:30413"/>
    </ligand>
    <ligandPart>
        <name>Fe</name>
        <dbReference type="ChEBI" id="CHEBI:18248"/>
    </ligandPart>
</feature>
<dbReference type="PRINTS" id="PR00385">
    <property type="entry name" value="P450"/>
</dbReference>
<evidence type="ECO:0000256" key="6">
    <source>
        <dbReference type="ARBA" id="ARBA00023002"/>
    </source>
</evidence>
<dbReference type="PANTHER" id="PTHR46300:SF7">
    <property type="entry name" value="P450, PUTATIVE (EUROFUNG)-RELATED"/>
    <property type="match status" value="1"/>
</dbReference>
<evidence type="ECO:0008006" key="13">
    <source>
        <dbReference type="Google" id="ProtNLM"/>
    </source>
</evidence>
<evidence type="ECO:0000256" key="4">
    <source>
        <dbReference type="ARBA" id="ARBA00022617"/>
    </source>
</evidence>
<evidence type="ECO:0000313" key="11">
    <source>
        <dbReference type="EMBL" id="KAK7029626.1"/>
    </source>
</evidence>
<dbReference type="GO" id="GO:0004497">
    <property type="term" value="F:monooxygenase activity"/>
    <property type="evidence" value="ECO:0007669"/>
    <property type="project" value="UniProtKB-KW"/>
</dbReference>
<proteinExistence type="inferred from homology"/>
<comment type="similarity">
    <text evidence="3 10">Belongs to the cytochrome P450 family.</text>
</comment>
<accession>A0AAW0BTN8</accession>
<keyword evidence="6 10" id="KW-0560">Oxidoreductase</keyword>
<dbReference type="InterPro" id="IPR050364">
    <property type="entry name" value="Cytochrome_P450_fung"/>
</dbReference>
<dbReference type="InterPro" id="IPR001128">
    <property type="entry name" value="Cyt_P450"/>
</dbReference>
<keyword evidence="8 10" id="KW-0503">Monooxygenase</keyword>
<keyword evidence="12" id="KW-1185">Reference proteome</keyword>
<evidence type="ECO:0000256" key="10">
    <source>
        <dbReference type="RuleBase" id="RU000461"/>
    </source>
</evidence>
<comment type="cofactor">
    <cofactor evidence="1 9">
        <name>heme</name>
        <dbReference type="ChEBI" id="CHEBI:30413"/>
    </cofactor>
</comment>
<dbReference type="PANTHER" id="PTHR46300">
    <property type="entry name" value="P450, PUTATIVE (EUROFUNG)-RELATED-RELATED"/>
    <property type="match status" value="1"/>
</dbReference>
<reference evidence="11 12" key="1">
    <citation type="submission" date="2024-01" db="EMBL/GenBank/DDBJ databases">
        <title>A draft genome for a cacao thread blight-causing isolate of Paramarasmius palmivorus.</title>
        <authorList>
            <person name="Baruah I.K."/>
            <person name="Bukari Y."/>
            <person name="Amoako-Attah I."/>
            <person name="Meinhardt L.W."/>
            <person name="Bailey B.A."/>
            <person name="Cohen S.P."/>
        </authorList>
    </citation>
    <scope>NUCLEOTIDE SEQUENCE [LARGE SCALE GENOMIC DNA]</scope>
    <source>
        <strain evidence="11 12">GH-12</strain>
    </source>
</reference>
<evidence type="ECO:0000256" key="9">
    <source>
        <dbReference type="PIRSR" id="PIRSR602401-1"/>
    </source>
</evidence>
<gene>
    <name evidence="11" type="ORF">VNI00_014324</name>
</gene>
<evidence type="ECO:0000256" key="3">
    <source>
        <dbReference type="ARBA" id="ARBA00010617"/>
    </source>
</evidence>
<evidence type="ECO:0000256" key="8">
    <source>
        <dbReference type="ARBA" id="ARBA00023033"/>
    </source>
</evidence>
<dbReference type="AlphaFoldDB" id="A0AAW0BTN8"/>
<dbReference type="Proteomes" id="UP001383192">
    <property type="component" value="Unassembled WGS sequence"/>
</dbReference>
<keyword evidence="7 9" id="KW-0408">Iron</keyword>
<organism evidence="11 12">
    <name type="scientific">Paramarasmius palmivorus</name>
    <dbReference type="NCBI Taxonomy" id="297713"/>
    <lineage>
        <taxon>Eukaryota</taxon>
        <taxon>Fungi</taxon>
        <taxon>Dikarya</taxon>
        <taxon>Basidiomycota</taxon>
        <taxon>Agaricomycotina</taxon>
        <taxon>Agaricomycetes</taxon>
        <taxon>Agaricomycetidae</taxon>
        <taxon>Agaricales</taxon>
        <taxon>Marasmiineae</taxon>
        <taxon>Marasmiaceae</taxon>
        <taxon>Paramarasmius</taxon>
    </lineage>
</organism>
<dbReference type="GO" id="GO:0020037">
    <property type="term" value="F:heme binding"/>
    <property type="evidence" value="ECO:0007669"/>
    <property type="project" value="InterPro"/>
</dbReference>
<evidence type="ECO:0000256" key="1">
    <source>
        <dbReference type="ARBA" id="ARBA00001971"/>
    </source>
</evidence>
<keyword evidence="5 9" id="KW-0479">Metal-binding</keyword>